<evidence type="ECO:0000256" key="3">
    <source>
        <dbReference type="RuleBase" id="RU004508"/>
    </source>
</evidence>
<dbReference type="Gene3D" id="3.40.640.10">
    <property type="entry name" value="Type I PLP-dependent aspartate aminotransferase-like (Major domain)"/>
    <property type="match status" value="1"/>
</dbReference>
<dbReference type="GO" id="GO:0000271">
    <property type="term" value="P:polysaccharide biosynthetic process"/>
    <property type="evidence" value="ECO:0007669"/>
    <property type="project" value="TreeGrafter"/>
</dbReference>
<evidence type="ECO:0000313" key="4">
    <source>
        <dbReference type="EMBL" id="QIB68153.1"/>
    </source>
</evidence>
<keyword evidence="5" id="KW-1185">Reference proteome</keyword>
<dbReference type="EMBL" id="CP048649">
    <property type="protein sequence ID" value="QIB68153.1"/>
    <property type="molecule type" value="Genomic_DNA"/>
</dbReference>
<feature type="active site" description="Proton acceptor" evidence="1">
    <location>
        <position position="205"/>
    </location>
</feature>
<proteinExistence type="inferred from homology"/>
<dbReference type="AlphaFoldDB" id="A0A858BQQ2"/>
<dbReference type="InterPro" id="IPR000653">
    <property type="entry name" value="DegT/StrS_aminotransferase"/>
</dbReference>
<accession>A0A858BQQ2</accession>
<dbReference type="GO" id="GO:0008483">
    <property type="term" value="F:transaminase activity"/>
    <property type="evidence" value="ECO:0007669"/>
    <property type="project" value="UniProtKB-KW"/>
</dbReference>
<keyword evidence="4" id="KW-0808">Transferase</keyword>
<evidence type="ECO:0000256" key="1">
    <source>
        <dbReference type="PIRSR" id="PIRSR000390-1"/>
    </source>
</evidence>
<dbReference type="KEGG" id="abut:Ami103574_01990"/>
<dbReference type="GO" id="GO:0030170">
    <property type="term" value="F:pyridoxal phosphate binding"/>
    <property type="evidence" value="ECO:0007669"/>
    <property type="project" value="TreeGrafter"/>
</dbReference>
<organism evidence="4 5">
    <name type="scientific">Aminipila butyrica</name>
    <dbReference type="NCBI Taxonomy" id="433296"/>
    <lineage>
        <taxon>Bacteria</taxon>
        <taxon>Bacillati</taxon>
        <taxon>Bacillota</taxon>
        <taxon>Clostridia</taxon>
        <taxon>Peptostreptococcales</taxon>
        <taxon>Anaerovoracaceae</taxon>
        <taxon>Aminipila</taxon>
    </lineage>
</organism>
<reference evidence="4 5" key="1">
    <citation type="submission" date="2020-02" db="EMBL/GenBank/DDBJ databases">
        <authorList>
            <person name="Kim Y.B."/>
            <person name="Roh S.W."/>
        </authorList>
    </citation>
    <scope>NUCLEOTIDE SEQUENCE [LARGE SCALE GENOMIC DNA]</scope>
    <source>
        <strain evidence="4 5">DSM 103574</strain>
    </source>
</reference>
<dbReference type="PANTHER" id="PTHR30244:SF30">
    <property type="entry name" value="BLR5990 PROTEIN"/>
    <property type="match status" value="1"/>
</dbReference>
<keyword evidence="4" id="KW-0032">Aminotransferase</keyword>
<keyword evidence="2 3" id="KW-0663">Pyridoxal phosphate</keyword>
<protein>
    <submittedName>
        <fullName evidence="4">LegC family aminotransferase</fullName>
    </submittedName>
</protein>
<dbReference type="InterPro" id="IPR015421">
    <property type="entry name" value="PyrdxlP-dep_Trfase_major"/>
</dbReference>
<evidence type="ECO:0000313" key="5">
    <source>
        <dbReference type="Proteomes" id="UP000466848"/>
    </source>
</evidence>
<name>A0A858BQQ2_9FIRM</name>
<dbReference type="InterPro" id="IPR026385">
    <property type="entry name" value="LegC-like"/>
</dbReference>
<dbReference type="InterPro" id="IPR015422">
    <property type="entry name" value="PyrdxlP-dep_Trfase_small"/>
</dbReference>
<evidence type="ECO:0000256" key="2">
    <source>
        <dbReference type="PIRSR" id="PIRSR000390-2"/>
    </source>
</evidence>
<gene>
    <name evidence="4" type="ORF">Ami103574_01990</name>
</gene>
<dbReference type="CDD" id="cd00616">
    <property type="entry name" value="AHBA_syn"/>
    <property type="match status" value="1"/>
</dbReference>
<dbReference type="PIRSF" id="PIRSF000390">
    <property type="entry name" value="PLP_StrS"/>
    <property type="match status" value="1"/>
</dbReference>
<dbReference type="Proteomes" id="UP000466848">
    <property type="component" value="Chromosome"/>
</dbReference>
<feature type="modified residue" description="N6-(pyridoxal phosphate)lysine" evidence="2">
    <location>
        <position position="205"/>
    </location>
</feature>
<sequence>MEKKQIPLSVPNLDIEIVDNLRECIETGWVSTGGRFIAEFEQKMASYVGIKDAVSAQSGTAGLHVALRILGVSAGDEVLVPTLTFVAGVNPVKYLGAEPVFMDCDDSLCMDPEKLESFCAEECALEGNQLINKVTGRTVKAIVVVHIFGNLAQMERIMAIAAQYNLKVLEDATEALGSYYAEGKYQGYFSGTVADMGVYSFNANKIITTGGGGMIVSRNQEYLDEARYLTITAKKTSAEEMLFFVHGEVGYNYRMLNLQAALGVSQMDQLEQFIETKKMNYRVYQEQLKDLAEDGLVSLLPFREGIRANHWFYSLYIDDKRFGESRDELMHRLIENGIQCRPVWKLIHTLEPYKDAQHYKIDKAIDYADHILNVPCSTNLMADEVRHVCQMIKNK</sequence>
<dbReference type="Gene3D" id="3.90.1150.10">
    <property type="entry name" value="Aspartate Aminotransferase, domain 1"/>
    <property type="match status" value="1"/>
</dbReference>
<dbReference type="PANTHER" id="PTHR30244">
    <property type="entry name" value="TRANSAMINASE"/>
    <property type="match status" value="1"/>
</dbReference>
<dbReference type="SUPFAM" id="SSF53383">
    <property type="entry name" value="PLP-dependent transferases"/>
    <property type="match status" value="1"/>
</dbReference>
<dbReference type="Pfam" id="PF01041">
    <property type="entry name" value="DegT_DnrJ_EryC1"/>
    <property type="match status" value="1"/>
</dbReference>
<dbReference type="RefSeq" id="WP_163065073.1">
    <property type="nucleotide sequence ID" value="NZ_CP048649.1"/>
</dbReference>
<dbReference type="NCBIfam" id="TIGR04181">
    <property type="entry name" value="NHT_00031"/>
    <property type="match status" value="1"/>
</dbReference>
<dbReference type="InterPro" id="IPR015424">
    <property type="entry name" value="PyrdxlP-dep_Trfase"/>
</dbReference>
<comment type="similarity">
    <text evidence="3">Belongs to the DegT/DnrJ/EryC1 family.</text>
</comment>